<dbReference type="Pfam" id="PF01212">
    <property type="entry name" value="Beta_elim_lyase"/>
    <property type="match status" value="1"/>
</dbReference>
<evidence type="ECO:0000256" key="2">
    <source>
        <dbReference type="ARBA" id="ARBA00006966"/>
    </source>
</evidence>
<evidence type="ECO:0000259" key="6">
    <source>
        <dbReference type="Pfam" id="PF01212"/>
    </source>
</evidence>
<evidence type="ECO:0000256" key="3">
    <source>
        <dbReference type="ARBA" id="ARBA00022898"/>
    </source>
</evidence>
<dbReference type="GO" id="GO:0006567">
    <property type="term" value="P:L-threonine catabolic process"/>
    <property type="evidence" value="ECO:0007669"/>
    <property type="project" value="TreeGrafter"/>
</dbReference>
<dbReference type="InterPro" id="IPR015424">
    <property type="entry name" value="PyrdxlP-dep_Trfase"/>
</dbReference>
<feature type="modified residue" description="N6-(pyridoxal phosphate)lysine" evidence="5">
    <location>
        <position position="202"/>
    </location>
</feature>
<dbReference type="PIRSF" id="PIRSF017617">
    <property type="entry name" value="Thr_aldolase"/>
    <property type="match status" value="1"/>
</dbReference>
<evidence type="ECO:0000256" key="5">
    <source>
        <dbReference type="PIRSR" id="PIRSR017617-1"/>
    </source>
</evidence>
<dbReference type="InterPro" id="IPR001597">
    <property type="entry name" value="ArAA_b-elim_lyase/Thr_aldolase"/>
</dbReference>
<dbReference type="RefSeq" id="WP_092588993.1">
    <property type="nucleotide sequence ID" value="NZ_FMWL01000001.1"/>
</dbReference>
<dbReference type="CDD" id="cd06502">
    <property type="entry name" value="TA_like"/>
    <property type="match status" value="1"/>
</dbReference>
<name>A0A1G5RQC1_9FIRM</name>
<dbReference type="InterPro" id="IPR015422">
    <property type="entry name" value="PyrdxlP-dep_Trfase_small"/>
</dbReference>
<dbReference type="NCBIfam" id="NF041359">
    <property type="entry name" value="GntG_guanitoxin"/>
    <property type="match status" value="1"/>
</dbReference>
<dbReference type="PANTHER" id="PTHR48097">
    <property type="entry name" value="L-THREONINE ALDOLASE-RELATED"/>
    <property type="match status" value="1"/>
</dbReference>
<organism evidence="7 8">
    <name type="scientific">Acidaminobacter hydrogenoformans DSM 2784</name>
    <dbReference type="NCBI Taxonomy" id="1120920"/>
    <lineage>
        <taxon>Bacteria</taxon>
        <taxon>Bacillati</taxon>
        <taxon>Bacillota</taxon>
        <taxon>Clostridia</taxon>
        <taxon>Peptostreptococcales</taxon>
        <taxon>Acidaminobacteraceae</taxon>
        <taxon>Acidaminobacter</taxon>
    </lineage>
</organism>
<evidence type="ECO:0000313" key="8">
    <source>
        <dbReference type="Proteomes" id="UP000199208"/>
    </source>
</evidence>
<dbReference type="OrthoDB" id="9774495at2"/>
<dbReference type="Gene3D" id="3.40.640.10">
    <property type="entry name" value="Type I PLP-dependent aspartate aminotransferase-like (Major domain)"/>
    <property type="match status" value="1"/>
</dbReference>
<dbReference type="PANTHER" id="PTHR48097:SF9">
    <property type="entry name" value="L-THREONINE ALDOLASE"/>
    <property type="match status" value="1"/>
</dbReference>
<comment type="similarity">
    <text evidence="2">Belongs to the threonine aldolase family.</text>
</comment>
<keyword evidence="4" id="KW-0456">Lyase</keyword>
<dbReference type="Proteomes" id="UP000199208">
    <property type="component" value="Unassembled WGS sequence"/>
</dbReference>
<dbReference type="Gene3D" id="3.90.1150.10">
    <property type="entry name" value="Aspartate Aminotransferase, domain 1"/>
    <property type="match status" value="1"/>
</dbReference>
<evidence type="ECO:0000313" key="7">
    <source>
        <dbReference type="EMBL" id="SCZ76305.1"/>
    </source>
</evidence>
<dbReference type="AlphaFoldDB" id="A0A1G5RQC1"/>
<comment type="cofactor">
    <cofactor evidence="1">
        <name>pyridoxal 5'-phosphate</name>
        <dbReference type="ChEBI" id="CHEBI:597326"/>
    </cofactor>
</comment>
<dbReference type="STRING" id="1120920.SAMN03080599_00170"/>
<proteinExistence type="inferred from homology"/>
<keyword evidence="8" id="KW-1185">Reference proteome</keyword>
<reference evidence="7 8" key="1">
    <citation type="submission" date="2016-10" db="EMBL/GenBank/DDBJ databases">
        <authorList>
            <person name="de Groot N.N."/>
        </authorList>
    </citation>
    <scope>NUCLEOTIDE SEQUENCE [LARGE SCALE GENOMIC DNA]</scope>
    <source>
        <strain evidence="7 8">DSM 2784</strain>
    </source>
</reference>
<evidence type="ECO:0000256" key="4">
    <source>
        <dbReference type="ARBA" id="ARBA00023239"/>
    </source>
</evidence>
<dbReference type="InterPro" id="IPR023603">
    <property type="entry name" value="Low_specificity_L-TA-like"/>
</dbReference>
<evidence type="ECO:0000256" key="1">
    <source>
        <dbReference type="ARBA" id="ARBA00001933"/>
    </source>
</evidence>
<dbReference type="InterPro" id="IPR015421">
    <property type="entry name" value="PyrdxlP-dep_Trfase_major"/>
</dbReference>
<dbReference type="NCBIfam" id="NF007825">
    <property type="entry name" value="PRK10534.1"/>
    <property type="match status" value="1"/>
</dbReference>
<protein>
    <submittedName>
        <fullName evidence="7">L-threonine aldolase</fullName>
    </submittedName>
</protein>
<dbReference type="GO" id="GO:0005829">
    <property type="term" value="C:cytosol"/>
    <property type="evidence" value="ECO:0007669"/>
    <property type="project" value="TreeGrafter"/>
</dbReference>
<feature type="domain" description="Aromatic amino acid beta-eliminating lyase/threonine aldolase" evidence="6">
    <location>
        <begin position="7"/>
        <end position="289"/>
    </location>
</feature>
<dbReference type="EMBL" id="FMWL01000001">
    <property type="protein sequence ID" value="SCZ76305.1"/>
    <property type="molecule type" value="Genomic_DNA"/>
</dbReference>
<accession>A0A1G5RQC1</accession>
<dbReference type="GO" id="GO:0008732">
    <property type="term" value="F:L-allo-threonine aldolase activity"/>
    <property type="evidence" value="ECO:0007669"/>
    <property type="project" value="TreeGrafter"/>
</dbReference>
<dbReference type="GO" id="GO:0006545">
    <property type="term" value="P:glycine biosynthetic process"/>
    <property type="evidence" value="ECO:0007669"/>
    <property type="project" value="TreeGrafter"/>
</dbReference>
<gene>
    <name evidence="7" type="ORF">SAMN03080599_00170</name>
</gene>
<keyword evidence="3" id="KW-0663">Pyridoxal phosphate</keyword>
<dbReference type="FunFam" id="3.40.640.10:FF:000030">
    <property type="entry name" value="Low-specificity L-threonine aldolase"/>
    <property type="match status" value="1"/>
</dbReference>
<dbReference type="SUPFAM" id="SSF53383">
    <property type="entry name" value="PLP-dependent transferases"/>
    <property type="match status" value="1"/>
</dbReference>
<sequence length="345" mass="38072">MTKRWIDLRSDTVTLQPEEMKRAMIEAEIGDDVYEDDPATKALEAYAAELLGKDAALFVPSGTFANQLAIMTHTRRGDEIIIGQDAHIQAHEVGAAAALAGVQLKTVPVHLNQIEVLDVRHAIRDLSDVHYPETSLICVENALGNGCVLTLDNMKEIYRLAYLHSIPVHLDGARLFNAALALGVPAKTIAAQADTVNICLSKGLAAPIGSLLVGEKDFIRRARKNRKRMGGGMRQTGYLAAAGLYALTHMVDRLREDHENATYLASRLTEIPGIELMKHRRDINMVFFKIEEGLIKEATFLQKLLSAGIKSNGMEDGEYRFVTHYGIVREDIDTVVEVMKACLVQ</sequence>